<protein>
    <submittedName>
        <fullName evidence="2">Uncharacterized protein</fullName>
    </submittedName>
</protein>
<evidence type="ECO:0000256" key="1">
    <source>
        <dbReference type="SAM" id="Phobius"/>
    </source>
</evidence>
<keyword evidence="1" id="KW-1133">Transmembrane helix</keyword>
<keyword evidence="1" id="KW-0812">Transmembrane</keyword>
<comment type="caution">
    <text evidence="2">The sequence shown here is derived from an EMBL/GenBank/DDBJ whole genome shotgun (WGS) entry which is preliminary data.</text>
</comment>
<accession>A0A8B6CPC4</accession>
<dbReference type="OrthoDB" id="6063204at2759"/>
<dbReference type="Proteomes" id="UP000596742">
    <property type="component" value="Unassembled WGS sequence"/>
</dbReference>
<feature type="transmembrane region" description="Helical" evidence="1">
    <location>
        <begin position="29"/>
        <end position="47"/>
    </location>
</feature>
<keyword evidence="1" id="KW-0472">Membrane</keyword>
<dbReference type="AlphaFoldDB" id="A0A8B6CPC4"/>
<sequence>MLDGRKSNHANIYKLMSFFRWEDYNNQNMLVVLIGFVMIIVLLVYLWRCCKCDEDTPGTTITPARQQIPLVPCYAHEIEPGLVVLQSPDGEYFRILQEYDATKLPKQPTASNGLPQPLHFVPQFTRAHYQTHAQPTAPSTEQSHLIDFGATANPPPYYTPGVHP</sequence>
<dbReference type="EMBL" id="UYJE01002143">
    <property type="protein sequence ID" value="VDI08121.1"/>
    <property type="molecule type" value="Genomic_DNA"/>
</dbReference>
<keyword evidence="3" id="KW-1185">Reference proteome</keyword>
<proteinExistence type="predicted"/>
<organism evidence="2 3">
    <name type="scientific">Mytilus galloprovincialis</name>
    <name type="common">Mediterranean mussel</name>
    <dbReference type="NCBI Taxonomy" id="29158"/>
    <lineage>
        <taxon>Eukaryota</taxon>
        <taxon>Metazoa</taxon>
        <taxon>Spiralia</taxon>
        <taxon>Lophotrochozoa</taxon>
        <taxon>Mollusca</taxon>
        <taxon>Bivalvia</taxon>
        <taxon>Autobranchia</taxon>
        <taxon>Pteriomorphia</taxon>
        <taxon>Mytilida</taxon>
        <taxon>Mytiloidea</taxon>
        <taxon>Mytilidae</taxon>
        <taxon>Mytilinae</taxon>
        <taxon>Mytilus</taxon>
    </lineage>
</organism>
<reference evidence="2" key="1">
    <citation type="submission" date="2018-11" db="EMBL/GenBank/DDBJ databases">
        <authorList>
            <person name="Alioto T."/>
            <person name="Alioto T."/>
        </authorList>
    </citation>
    <scope>NUCLEOTIDE SEQUENCE</scope>
</reference>
<evidence type="ECO:0000313" key="3">
    <source>
        <dbReference type="Proteomes" id="UP000596742"/>
    </source>
</evidence>
<evidence type="ECO:0000313" key="2">
    <source>
        <dbReference type="EMBL" id="VDI08121.1"/>
    </source>
</evidence>
<name>A0A8B6CPC4_MYTGA</name>
<gene>
    <name evidence="2" type="ORF">MGAL_10B054768</name>
</gene>